<dbReference type="SUPFAM" id="SSF55785">
    <property type="entry name" value="PYP-like sensor domain (PAS domain)"/>
    <property type="match status" value="1"/>
</dbReference>
<keyword evidence="16" id="KW-0675">Receptor</keyword>
<dbReference type="InterPro" id="IPR036890">
    <property type="entry name" value="HATPase_C_sf"/>
</dbReference>
<evidence type="ECO:0000313" key="20">
    <source>
        <dbReference type="Proteomes" id="UP000095463"/>
    </source>
</evidence>
<keyword evidence="11" id="KW-0547">Nucleotide-binding</keyword>
<keyword evidence="20" id="KW-1185">Reference proteome</keyword>
<name>A0A1E5XR99_9HYPH</name>
<dbReference type="PANTHER" id="PTHR41523:SF8">
    <property type="entry name" value="ETHYLENE RESPONSE SENSOR PROTEIN"/>
    <property type="match status" value="1"/>
</dbReference>
<dbReference type="CDD" id="cd00130">
    <property type="entry name" value="PAS"/>
    <property type="match status" value="1"/>
</dbReference>
<evidence type="ECO:0000256" key="7">
    <source>
        <dbReference type="ARBA" id="ARBA00022630"/>
    </source>
</evidence>
<dbReference type="GO" id="GO:0004673">
    <property type="term" value="F:protein histidine kinase activity"/>
    <property type="evidence" value="ECO:0007669"/>
    <property type="project" value="UniProtKB-EC"/>
</dbReference>
<dbReference type="InterPro" id="IPR011102">
    <property type="entry name" value="Sig_transdc_His_kinase_HWE"/>
</dbReference>
<dbReference type="Gene3D" id="3.30.565.10">
    <property type="entry name" value="Histidine kinase-like ATPase, C-terminal domain"/>
    <property type="match status" value="1"/>
</dbReference>
<reference evidence="19 20" key="1">
    <citation type="journal article" date="2015" name="Genome Announc.">
        <title>Genome Assemblies of Three Soil-Associated Devosia species: D. insulae, D. limi, and D. soli.</title>
        <authorList>
            <person name="Hassan Y.I."/>
            <person name="Lepp D."/>
            <person name="Zhou T."/>
        </authorList>
    </citation>
    <scope>NUCLEOTIDE SEQUENCE [LARGE SCALE GENOMIC DNA]</scope>
    <source>
        <strain evidence="19 20">DS-56</strain>
    </source>
</reference>
<keyword evidence="10" id="KW-0677">Repeat</keyword>
<dbReference type="PANTHER" id="PTHR41523">
    <property type="entry name" value="TWO-COMPONENT SYSTEM SENSOR PROTEIN"/>
    <property type="match status" value="1"/>
</dbReference>
<dbReference type="EC" id="2.7.13.3" evidence="2"/>
<gene>
    <name evidence="19" type="ORF">VW23_018210</name>
</gene>
<keyword evidence="13" id="KW-0067">ATP-binding</keyword>
<evidence type="ECO:0000256" key="12">
    <source>
        <dbReference type="ARBA" id="ARBA00022777"/>
    </source>
</evidence>
<dbReference type="GO" id="GO:0005524">
    <property type="term" value="F:ATP binding"/>
    <property type="evidence" value="ECO:0007669"/>
    <property type="project" value="UniProtKB-KW"/>
</dbReference>
<feature type="domain" description="Phytochrome chromophore attachment site" evidence="17">
    <location>
        <begin position="410"/>
        <end position="456"/>
    </location>
</feature>
<keyword evidence="6" id="KW-0716">Sensory transduction</keyword>
<evidence type="ECO:0000256" key="14">
    <source>
        <dbReference type="ARBA" id="ARBA00022991"/>
    </source>
</evidence>
<evidence type="ECO:0000256" key="8">
    <source>
        <dbReference type="ARBA" id="ARBA00022643"/>
    </source>
</evidence>
<evidence type="ECO:0000259" key="17">
    <source>
        <dbReference type="PROSITE" id="PS50046"/>
    </source>
</evidence>
<evidence type="ECO:0000256" key="3">
    <source>
        <dbReference type="ARBA" id="ARBA00021740"/>
    </source>
</evidence>
<keyword evidence="4" id="KW-0600">Photoreceptor protein</keyword>
<dbReference type="Gene3D" id="3.30.450.20">
    <property type="entry name" value="PAS domain"/>
    <property type="match status" value="1"/>
</dbReference>
<keyword evidence="5" id="KW-0597">Phosphoprotein</keyword>
<evidence type="ECO:0000256" key="10">
    <source>
        <dbReference type="ARBA" id="ARBA00022737"/>
    </source>
</evidence>
<dbReference type="PROSITE" id="PS50113">
    <property type="entry name" value="PAC"/>
    <property type="match status" value="1"/>
</dbReference>
<dbReference type="RefSeq" id="WP_069909760.1">
    <property type="nucleotide sequence ID" value="NZ_LAJE02000173.1"/>
</dbReference>
<dbReference type="Proteomes" id="UP000095463">
    <property type="component" value="Unassembled WGS sequence"/>
</dbReference>
<evidence type="ECO:0000256" key="15">
    <source>
        <dbReference type="ARBA" id="ARBA00023026"/>
    </source>
</evidence>
<dbReference type="Pfam" id="PF01590">
    <property type="entry name" value="GAF"/>
    <property type="match status" value="2"/>
</dbReference>
<protein>
    <recommendedName>
        <fullName evidence="3">Blue-light-activated histidine kinase</fullName>
        <ecNumber evidence="2">2.7.13.3</ecNumber>
    </recommendedName>
</protein>
<proteinExistence type="predicted"/>
<dbReference type="InterPro" id="IPR003018">
    <property type="entry name" value="GAF"/>
</dbReference>
<keyword evidence="15" id="KW-0843">Virulence</keyword>
<comment type="catalytic activity">
    <reaction evidence="1">
        <text>ATP + protein L-histidine = ADP + protein N-phospho-L-histidine.</text>
        <dbReference type="EC" id="2.7.13.3"/>
    </reaction>
</comment>
<dbReference type="InterPro" id="IPR029016">
    <property type="entry name" value="GAF-like_dom_sf"/>
</dbReference>
<organism evidence="19 20">
    <name type="scientific">Devosia insulae DS-56</name>
    <dbReference type="NCBI Taxonomy" id="1116389"/>
    <lineage>
        <taxon>Bacteria</taxon>
        <taxon>Pseudomonadati</taxon>
        <taxon>Pseudomonadota</taxon>
        <taxon>Alphaproteobacteria</taxon>
        <taxon>Hyphomicrobiales</taxon>
        <taxon>Devosiaceae</taxon>
        <taxon>Devosia</taxon>
    </lineage>
</organism>
<evidence type="ECO:0000256" key="9">
    <source>
        <dbReference type="ARBA" id="ARBA00022679"/>
    </source>
</evidence>
<evidence type="ECO:0000256" key="11">
    <source>
        <dbReference type="ARBA" id="ARBA00022741"/>
    </source>
</evidence>
<keyword evidence="14" id="KW-0157">Chromophore</keyword>
<dbReference type="InterPro" id="IPR035965">
    <property type="entry name" value="PAS-like_dom_sf"/>
</dbReference>
<evidence type="ECO:0000256" key="6">
    <source>
        <dbReference type="ARBA" id="ARBA00022606"/>
    </source>
</evidence>
<dbReference type="Pfam" id="PF08447">
    <property type="entry name" value="PAS_3"/>
    <property type="match status" value="1"/>
</dbReference>
<dbReference type="Pfam" id="PF07536">
    <property type="entry name" value="HWE_HK"/>
    <property type="match status" value="1"/>
</dbReference>
<evidence type="ECO:0000256" key="5">
    <source>
        <dbReference type="ARBA" id="ARBA00022553"/>
    </source>
</evidence>
<keyword evidence="12" id="KW-0418">Kinase</keyword>
<dbReference type="SMART" id="SM00086">
    <property type="entry name" value="PAC"/>
    <property type="match status" value="1"/>
</dbReference>
<dbReference type="PROSITE" id="PS50046">
    <property type="entry name" value="PHYTOCHROME_2"/>
    <property type="match status" value="1"/>
</dbReference>
<feature type="domain" description="PAC" evidence="18">
    <location>
        <begin position="256"/>
        <end position="309"/>
    </location>
</feature>
<dbReference type="InterPro" id="IPR000700">
    <property type="entry name" value="PAS-assoc_C"/>
</dbReference>
<dbReference type="AlphaFoldDB" id="A0A1E5XR99"/>
<dbReference type="SMART" id="SM00911">
    <property type="entry name" value="HWE_HK"/>
    <property type="match status" value="1"/>
</dbReference>
<sequence length="668" mass="73061">MLENSDRFLQASRLAALDAYQILDTPAEAGFDDIVQIASHVCLTPVSLVSFVEVGRQWFKARVGFEACETPIEQSVCAHALRQTDLLVIPDLTADPRTRNNTLVTQDPFIRFYAGAPLITPEGVVIGTLCVIDTVPRPTGLTEPQQQVLRALARQVMMQLELRRLVSKTEEDAQRHSIDLRASLELARNAEEAGGIGTFQVDVRSSIMTVSPEYCRIFGLPLSDTYPASVSEALVLAEDQSAPSNDKTRRSGSAKAAVEYRIRRRDDGVVRWIARQAEFVRDKAGNVVRMSGVVQDITERRRQLDRQHALLEAGDRLRDVGTVAEAIEVASRALGGTLGASRAGYLRLDLKMDSVEVLRDWTDEGVASLVGQHTRGLLPASVERLAAGVTMSVGNVDTVLWLGRDREAYRSHGVAAVINVPLLERRELAGVLFVHQTEPRAWSREEIDFATEIADRTHSVISRLEAQANQATLNRELGHRMKNQLAMVQAIVNQSLRTAPDLATASRSLNARIHVLAKAHDLILLGESGRTSVDQIVHDITLLHDDRIERRIVARGPAIMVGSRPALSLSLILHELSTNAAKYGSLSTPVGSVAINWQVERNEAAPRFLLSWKESGGPPANPPARTGSGTRLIRAGLAGTFNSSVTVDYEPDGVRCIIAADLASFQAE</sequence>
<dbReference type="EMBL" id="LAJE02000173">
    <property type="protein sequence ID" value="OEO31024.1"/>
    <property type="molecule type" value="Genomic_DNA"/>
</dbReference>
<dbReference type="InterPro" id="IPR001610">
    <property type="entry name" value="PAC"/>
</dbReference>
<evidence type="ECO:0000256" key="1">
    <source>
        <dbReference type="ARBA" id="ARBA00000085"/>
    </source>
</evidence>
<dbReference type="InterPro" id="IPR000014">
    <property type="entry name" value="PAS"/>
</dbReference>
<evidence type="ECO:0000256" key="2">
    <source>
        <dbReference type="ARBA" id="ARBA00012438"/>
    </source>
</evidence>
<accession>A0A1E5XR99</accession>
<dbReference type="SUPFAM" id="SSF55781">
    <property type="entry name" value="GAF domain-like"/>
    <property type="match status" value="2"/>
</dbReference>
<evidence type="ECO:0000256" key="13">
    <source>
        <dbReference type="ARBA" id="ARBA00022840"/>
    </source>
</evidence>
<dbReference type="InterPro" id="IPR013655">
    <property type="entry name" value="PAS_fold_3"/>
</dbReference>
<dbReference type="InterPro" id="IPR016132">
    <property type="entry name" value="Phyto_chromo_attachment"/>
</dbReference>
<evidence type="ECO:0000256" key="16">
    <source>
        <dbReference type="ARBA" id="ARBA00023170"/>
    </source>
</evidence>
<evidence type="ECO:0000313" key="19">
    <source>
        <dbReference type="EMBL" id="OEO31024.1"/>
    </source>
</evidence>
<dbReference type="NCBIfam" id="TIGR00229">
    <property type="entry name" value="sensory_box"/>
    <property type="match status" value="1"/>
</dbReference>
<keyword evidence="7" id="KW-0285">Flavoprotein</keyword>
<dbReference type="Gene3D" id="2.10.70.100">
    <property type="match status" value="1"/>
</dbReference>
<comment type="caution">
    <text evidence="19">The sequence shown here is derived from an EMBL/GenBank/DDBJ whole genome shotgun (WGS) entry which is preliminary data.</text>
</comment>
<dbReference type="GO" id="GO:0009881">
    <property type="term" value="F:photoreceptor activity"/>
    <property type="evidence" value="ECO:0007669"/>
    <property type="project" value="UniProtKB-KW"/>
</dbReference>
<evidence type="ECO:0000256" key="4">
    <source>
        <dbReference type="ARBA" id="ARBA00022543"/>
    </source>
</evidence>
<keyword evidence="9" id="KW-0808">Transferase</keyword>
<dbReference type="SMART" id="SM00065">
    <property type="entry name" value="GAF"/>
    <property type="match status" value="2"/>
</dbReference>
<keyword evidence="8" id="KW-0288">FMN</keyword>
<evidence type="ECO:0000259" key="18">
    <source>
        <dbReference type="PROSITE" id="PS50113"/>
    </source>
</evidence>
<dbReference type="Gene3D" id="3.30.450.40">
    <property type="match status" value="2"/>
</dbReference>